<dbReference type="Gene3D" id="2.40.10.10">
    <property type="entry name" value="Trypsin-like serine proteases"/>
    <property type="match status" value="2"/>
</dbReference>
<evidence type="ECO:0000256" key="1">
    <source>
        <dbReference type="ARBA" id="ARBA00010541"/>
    </source>
</evidence>
<dbReference type="PANTHER" id="PTHR43343">
    <property type="entry name" value="PEPTIDASE S12"/>
    <property type="match status" value="1"/>
</dbReference>
<evidence type="ECO:0000256" key="3">
    <source>
        <dbReference type="ARBA" id="ARBA00022801"/>
    </source>
</evidence>
<dbReference type="SMART" id="SM00228">
    <property type="entry name" value="PDZ"/>
    <property type="match status" value="1"/>
</dbReference>
<name>W9G5W7_9MICO</name>
<dbReference type="InterPro" id="IPR036034">
    <property type="entry name" value="PDZ_sf"/>
</dbReference>
<dbReference type="PRINTS" id="PR00834">
    <property type="entry name" value="PROTEASES2C"/>
</dbReference>
<dbReference type="InterPro" id="IPR051201">
    <property type="entry name" value="Chloro_Bact_Ser_Proteases"/>
</dbReference>
<evidence type="ECO:0000313" key="7">
    <source>
        <dbReference type="Proteomes" id="UP000019489"/>
    </source>
</evidence>
<evidence type="ECO:0000259" key="5">
    <source>
        <dbReference type="PROSITE" id="PS50106"/>
    </source>
</evidence>
<comment type="similarity">
    <text evidence="1">Belongs to the peptidase S1C family.</text>
</comment>
<proteinExistence type="inferred from homology"/>
<dbReference type="RefSeq" id="WP_034807762.1">
    <property type="nucleotide sequence ID" value="NZ_AWSA01000036.1"/>
</dbReference>
<dbReference type="SUPFAM" id="SSF50494">
    <property type="entry name" value="Trypsin-like serine proteases"/>
    <property type="match status" value="1"/>
</dbReference>
<keyword evidence="3" id="KW-0378">Hydrolase</keyword>
<feature type="compositionally biased region" description="Pro residues" evidence="4">
    <location>
        <begin position="20"/>
        <end position="29"/>
    </location>
</feature>
<dbReference type="InterPro" id="IPR001478">
    <property type="entry name" value="PDZ"/>
</dbReference>
<dbReference type="Pfam" id="PF13365">
    <property type="entry name" value="Trypsin_2"/>
    <property type="match status" value="1"/>
</dbReference>
<dbReference type="InterPro" id="IPR001940">
    <property type="entry name" value="Peptidase_S1C"/>
</dbReference>
<gene>
    <name evidence="6" type="ORF">N865_21410</name>
</gene>
<keyword evidence="7" id="KW-1185">Reference proteome</keyword>
<dbReference type="Gene3D" id="2.30.42.10">
    <property type="match status" value="1"/>
</dbReference>
<protein>
    <recommendedName>
        <fullName evidence="5">PDZ domain-containing protein</fullName>
    </recommendedName>
</protein>
<reference evidence="6 7" key="1">
    <citation type="submission" date="2013-08" db="EMBL/GenBank/DDBJ databases">
        <title>Intrasporangium oryzae NRRL B-24470.</title>
        <authorList>
            <person name="Liu H."/>
            <person name="Wang G."/>
        </authorList>
    </citation>
    <scope>NUCLEOTIDE SEQUENCE [LARGE SCALE GENOMIC DNA]</scope>
    <source>
        <strain evidence="6 7">NRRL B-24470</strain>
    </source>
</reference>
<dbReference type="PANTHER" id="PTHR43343:SF3">
    <property type="entry name" value="PROTEASE DO-LIKE 8, CHLOROPLASTIC"/>
    <property type="match status" value="1"/>
</dbReference>
<organism evidence="6 7">
    <name type="scientific">Intrasporangium oryzae NRRL B-24470</name>
    <dbReference type="NCBI Taxonomy" id="1386089"/>
    <lineage>
        <taxon>Bacteria</taxon>
        <taxon>Bacillati</taxon>
        <taxon>Actinomycetota</taxon>
        <taxon>Actinomycetes</taxon>
        <taxon>Micrococcales</taxon>
        <taxon>Intrasporangiaceae</taxon>
        <taxon>Intrasporangium</taxon>
    </lineage>
</organism>
<dbReference type="AlphaFoldDB" id="W9G5W7"/>
<dbReference type="PROSITE" id="PS50106">
    <property type="entry name" value="PDZ"/>
    <property type="match status" value="1"/>
</dbReference>
<feature type="region of interest" description="Disordered" evidence="4">
    <location>
        <begin position="77"/>
        <end position="97"/>
    </location>
</feature>
<evidence type="ECO:0000256" key="4">
    <source>
        <dbReference type="SAM" id="MobiDB-lite"/>
    </source>
</evidence>
<sequence length="424" mass="41947">MTMAPDHTQQIPNADYYSQLPPPMPPAPPEGQGGGGSTPPPKERRRLAETTGVALLAAILASGGTYAATQIHDHGTVFPSSETTTSSTTTNNANSSPTVIQGNAAAPDWTAVAKAVSPSVVSIDVTTAQGEGAGSGVIFDKSGHILTNNHVVGDATGAGAISVTLADGRTYGATIVGTDPSTDLAVIKLTNGPSDLTPITLGDSEALKVGDPAMAVGNPLGLSGTVTTGIVSALNRPVSTGTSDSPSGQAVDPVVTNAIQTSAAINPGNSGGALVNAKGELIGINSSIAQLGGSSGGQSGNIGIGFAIPIKEAKTIADQLISSGKASHAFLGVSTRDATVTDGSAKRAGAQVASVTDGTPAAKAGIKQGDVIIAVNGQPVDSATALVAQIREMTAGDKTTLTIIRSGARQNVDVTLAVKPDTQN</sequence>
<dbReference type="InterPro" id="IPR043504">
    <property type="entry name" value="Peptidase_S1_PA_chymotrypsin"/>
</dbReference>
<dbReference type="GO" id="GO:0004252">
    <property type="term" value="F:serine-type endopeptidase activity"/>
    <property type="evidence" value="ECO:0007669"/>
    <property type="project" value="InterPro"/>
</dbReference>
<accession>W9G5W7</accession>
<dbReference type="EMBL" id="AWSA01000036">
    <property type="protein sequence ID" value="EWT00707.1"/>
    <property type="molecule type" value="Genomic_DNA"/>
</dbReference>
<dbReference type="SUPFAM" id="SSF50156">
    <property type="entry name" value="PDZ domain-like"/>
    <property type="match status" value="1"/>
</dbReference>
<evidence type="ECO:0000256" key="2">
    <source>
        <dbReference type="ARBA" id="ARBA00022670"/>
    </source>
</evidence>
<evidence type="ECO:0000313" key="6">
    <source>
        <dbReference type="EMBL" id="EWT00707.1"/>
    </source>
</evidence>
<dbReference type="OrthoDB" id="9758917at2"/>
<comment type="caution">
    <text evidence="6">The sequence shown here is derived from an EMBL/GenBank/DDBJ whole genome shotgun (WGS) entry which is preliminary data.</text>
</comment>
<feature type="region of interest" description="Disordered" evidence="4">
    <location>
        <begin position="1"/>
        <end position="46"/>
    </location>
</feature>
<dbReference type="Pfam" id="PF13180">
    <property type="entry name" value="PDZ_2"/>
    <property type="match status" value="1"/>
</dbReference>
<dbReference type="PATRIC" id="fig|1386089.3.peg.3068"/>
<feature type="compositionally biased region" description="Low complexity" evidence="4">
    <location>
        <begin position="80"/>
        <end position="96"/>
    </location>
</feature>
<dbReference type="eggNOG" id="COG0265">
    <property type="taxonomic scope" value="Bacteria"/>
</dbReference>
<dbReference type="GO" id="GO:0006508">
    <property type="term" value="P:proteolysis"/>
    <property type="evidence" value="ECO:0007669"/>
    <property type="project" value="UniProtKB-KW"/>
</dbReference>
<feature type="domain" description="PDZ" evidence="5">
    <location>
        <begin position="320"/>
        <end position="407"/>
    </location>
</feature>
<dbReference type="STRING" id="1386089.N865_21410"/>
<dbReference type="InterPro" id="IPR009003">
    <property type="entry name" value="Peptidase_S1_PA"/>
</dbReference>
<keyword evidence="2" id="KW-0645">Protease</keyword>
<dbReference type="Proteomes" id="UP000019489">
    <property type="component" value="Unassembled WGS sequence"/>
</dbReference>